<sequence length="581" mass="64209">MGNHRDSNSLGSGFANSTPGTPGLAAEAAYYTLGDSDTPQVRDNRPYWQSVRLPRGLLTAIPEDDSPSLASGLPPQDFFTTTTALVLAFVGSLPWALLILSLVPLRSSVEATSLRSLLPSGSIDRFTNLGLSHNCGPPDSHRFTPATPITLNTFNNLASCTTLAERLKSENSSFDLHLPPWHENVSAFFPRPSNESSKPSSPERRLLTRIDFRNYGKAEDTLGFVRNTSVHPTFELLARRSGLSATRTTARNTPLTSSSFSCSLQPSLSLTSTCLHFPTHERSSDIPEFTRQDSGCKRRGSAASAGGKDMIEEALLRPGRLEVHMEISLPDEHGRLPILNIHTAKMRTNVKPAFGVREEVGGGYSEWDHPLRWDYRRLTPLWPAFCRPSPFINPYPVDILVISFKYPVEIRHSEAPAGCLIQSFYSQPSTLNLIRILPCSNPRDNLEIRPSLFRETVRVVLEEDERMASGFLTSFDSSPLRKLGRPMKNLDGQDLAPFFGSLRKDLGRTIGKRAAMLFQHAVLVLLSSVGFGPLHLATHGILLFRLSYADWANPLLCTKCRVLEDSETALPTFITLDPAAF</sequence>
<proteinExistence type="inferred from homology"/>
<evidence type="ECO:0000313" key="8">
    <source>
        <dbReference type="Proteomes" id="UP000772434"/>
    </source>
</evidence>
<evidence type="ECO:0000256" key="6">
    <source>
        <dbReference type="SAM" id="Phobius"/>
    </source>
</evidence>
<dbReference type="AlphaFoldDB" id="A0A9P5PGG4"/>
<dbReference type="GO" id="GO:0006891">
    <property type="term" value="P:intra-Golgi vesicle-mediated transport"/>
    <property type="evidence" value="ECO:0007669"/>
    <property type="project" value="TreeGrafter"/>
</dbReference>
<accession>A0A9P5PGG4</accession>
<keyword evidence="3 4" id="KW-0067">ATP-binding</keyword>
<dbReference type="PANTHER" id="PTHR23078">
    <property type="entry name" value="VESICULAR-FUSION PROTEIN NSF"/>
    <property type="match status" value="1"/>
</dbReference>
<comment type="similarity">
    <text evidence="1 4">Belongs to the AAA ATPase family.</text>
</comment>
<organism evidence="7 8">
    <name type="scientific">Rhodocollybia butyracea</name>
    <dbReference type="NCBI Taxonomy" id="206335"/>
    <lineage>
        <taxon>Eukaryota</taxon>
        <taxon>Fungi</taxon>
        <taxon>Dikarya</taxon>
        <taxon>Basidiomycota</taxon>
        <taxon>Agaricomycotina</taxon>
        <taxon>Agaricomycetes</taxon>
        <taxon>Agaricomycetidae</taxon>
        <taxon>Agaricales</taxon>
        <taxon>Marasmiineae</taxon>
        <taxon>Omphalotaceae</taxon>
        <taxon>Rhodocollybia</taxon>
    </lineage>
</organism>
<keyword evidence="6" id="KW-0472">Membrane</keyword>
<dbReference type="EMBL" id="JADNRY010000161">
    <property type="protein sequence ID" value="KAF9062844.1"/>
    <property type="molecule type" value="Genomic_DNA"/>
</dbReference>
<keyword evidence="6" id="KW-1133">Transmembrane helix</keyword>
<feature type="region of interest" description="Disordered" evidence="5">
    <location>
        <begin position="1"/>
        <end position="20"/>
    </location>
</feature>
<evidence type="ECO:0000256" key="4">
    <source>
        <dbReference type="RuleBase" id="RU367045"/>
    </source>
</evidence>
<dbReference type="GO" id="GO:0005524">
    <property type="term" value="F:ATP binding"/>
    <property type="evidence" value="ECO:0007669"/>
    <property type="project" value="UniProtKB-UniRule"/>
</dbReference>
<evidence type="ECO:0000256" key="3">
    <source>
        <dbReference type="ARBA" id="ARBA00022840"/>
    </source>
</evidence>
<feature type="transmembrane region" description="Helical" evidence="6">
    <location>
        <begin position="522"/>
        <end position="544"/>
    </location>
</feature>
<dbReference type="Gene3D" id="3.40.50.300">
    <property type="entry name" value="P-loop containing nucleotide triphosphate hydrolases"/>
    <property type="match status" value="1"/>
</dbReference>
<evidence type="ECO:0000313" key="7">
    <source>
        <dbReference type="EMBL" id="KAF9062844.1"/>
    </source>
</evidence>
<dbReference type="PANTHER" id="PTHR23078:SF3">
    <property type="entry name" value="VESICLE-FUSING ATPASE"/>
    <property type="match status" value="1"/>
</dbReference>
<feature type="compositionally biased region" description="Basic and acidic residues" evidence="5">
    <location>
        <begin position="285"/>
        <end position="296"/>
    </location>
</feature>
<dbReference type="InterPro" id="IPR039812">
    <property type="entry name" value="Vesicle-fus_ATPase"/>
</dbReference>
<keyword evidence="4" id="KW-0931">ER-Golgi transport</keyword>
<reference evidence="7" key="1">
    <citation type="submission" date="2020-11" db="EMBL/GenBank/DDBJ databases">
        <authorList>
            <consortium name="DOE Joint Genome Institute"/>
            <person name="Ahrendt S."/>
            <person name="Riley R."/>
            <person name="Andreopoulos W."/>
            <person name="Labutti K."/>
            <person name="Pangilinan J."/>
            <person name="Ruiz-Duenas F.J."/>
            <person name="Barrasa J.M."/>
            <person name="Sanchez-Garcia M."/>
            <person name="Camarero S."/>
            <person name="Miyauchi S."/>
            <person name="Serrano A."/>
            <person name="Linde D."/>
            <person name="Babiker R."/>
            <person name="Drula E."/>
            <person name="Ayuso-Fernandez I."/>
            <person name="Pacheco R."/>
            <person name="Padilla G."/>
            <person name="Ferreira P."/>
            <person name="Barriuso J."/>
            <person name="Kellner H."/>
            <person name="Castanera R."/>
            <person name="Alfaro M."/>
            <person name="Ramirez L."/>
            <person name="Pisabarro A.G."/>
            <person name="Kuo A."/>
            <person name="Tritt A."/>
            <person name="Lipzen A."/>
            <person name="He G."/>
            <person name="Yan M."/>
            <person name="Ng V."/>
            <person name="Cullen D."/>
            <person name="Martin F."/>
            <person name="Rosso M.-N."/>
            <person name="Henrissat B."/>
            <person name="Hibbett D."/>
            <person name="Martinez A.T."/>
            <person name="Grigoriev I.V."/>
        </authorList>
    </citation>
    <scope>NUCLEOTIDE SEQUENCE</scope>
    <source>
        <strain evidence="7">AH 40177</strain>
    </source>
</reference>
<feature type="region of interest" description="Disordered" evidence="5">
    <location>
        <begin position="285"/>
        <end position="305"/>
    </location>
</feature>
<protein>
    <recommendedName>
        <fullName evidence="4">Vesicular-fusion protein SEC18</fullName>
    </recommendedName>
</protein>
<dbReference type="GO" id="GO:0043001">
    <property type="term" value="P:Golgi to plasma membrane protein transport"/>
    <property type="evidence" value="ECO:0007669"/>
    <property type="project" value="TreeGrafter"/>
</dbReference>
<keyword evidence="4" id="KW-0963">Cytoplasm</keyword>
<keyword evidence="6" id="KW-0812">Transmembrane</keyword>
<keyword evidence="2 4" id="KW-0547">Nucleotide-binding</keyword>
<comment type="caution">
    <text evidence="7">The sequence shown here is derived from an EMBL/GenBank/DDBJ whole genome shotgun (WGS) entry which is preliminary data.</text>
</comment>
<gene>
    <name evidence="7" type="ORF">BDP27DRAFT_1427531</name>
</gene>
<dbReference type="Gene3D" id="1.10.8.60">
    <property type="match status" value="1"/>
</dbReference>
<evidence type="ECO:0000256" key="2">
    <source>
        <dbReference type="ARBA" id="ARBA00022741"/>
    </source>
</evidence>
<comment type="function">
    <text evidence="4">Required for vesicle-mediated transport. Catalyzes the fusion of transport vesicles within the Golgi cisternae. Is also required for transport from the endoplasmic reticulum to the Golgi stack. Seems to function as a fusion protein required for the delivery of cargo proteins to all compartments of the Golgi stack independent of vesicle origin.</text>
</comment>
<dbReference type="Proteomes" id="UP000772434">
    <property type="component" value="Unassembled WGS sequence"/>
</dbReference>
<comment type="subcellular location">
    <subcellularLocation>
        <location evidence="4">Cytoplasm</location>
    </subcellularLocation>
</comment>
<dbReference type="GO" id="GO:0035494">
    <property type="term" value="P:SNARE complex disassembly"/>
    <property type="evidence" value="ECO:0007669"/>
    <property type="project" value="InterPro"/>
</dbReference>
<feature type="compositionally biased region" description="Polar residues" evidence="5">
    <location>
        <begin position="8"/>
        <end position="20"/>
    </location>
</feature>
<keyword evidence="4" id="KW-0378">Hydrolase</keyword>
<keyword evidence="4" id="KW-0813">Transport</keyword>
<name>A0A9P5PGG4_9AGAR</name>
<dbReference type="GO" id="GO:0005795">
    <property type="term" value="C:Golgi stack"/>
    <property type="evidence" value="ECO:0007669"/>
    <property type="project" value="TreeGrafter"/>
</dbReference>
<dbReference type="GO" id="GO:0016887">
    <property type="term" value="F:ATP hydrolysis activity"/>
    <property type="evidence" value="ECO:0007669"/>
    <property type="project" value="InterPro"/>
</dbReference>
<dbReference type="InterPro" id="IPR027417">
    <property type="entry name" value="P-loop_NTPase"/>
</dbReference>
<keyword evidence="8" id="KW-1185">Reference proteome</keyword>
<keyword evidence="4" id="KW-0653">Protein transport</keyword>
<evidence type="ECO:0000256" key="1">
    <source>
        <dbReference type="ARBA" id="ARBA00006914"/>
    </source>
</evidence>
<evidence type="ECO:0000256" key="5">
    <source>
        <dbReference type="SAM" id="MobiDB-lite"/>
    </source>
</evidence>
<feature type="transmembrane region" description="Helical" evidence="6">
    <location>
        <begin position="84"/>
        <end position="105"/>
    </location>
</feature>